<proteinExistence type="predicted"/>
<dbReference type="EMBL" id="JARAOO010000003">
    <property type="protein sequence ID" value="KAJ7974180.1"/>
    <property type="molecule type" value="Genomic_DNA"/>
</dbReference>
<keyword evidence="3" id="KW-1185">Reference proteome</keyword>
<keyword evidence="2" id="KW-0675">Receptor</keyword>
<dbReference type="Proteomes" id="UP001163823">
    <property type="component" value="Chromosome 3"/>
</dbReference>
<organism evidence="2 3">
    <name type="scientific">Quillaja saponaria</name>
    <name type="common">Soap bark tree</name>
    <dbReference type="NCBI Taxonomy" id="32244"/>
    <lineage>
        <taxon>Eukaryota</taxon>
        <taxon>Viridiplantae</taxon>
        <taxon>Streptophyta</taxon>
        <taxon>Embryophyta</taxon>
        <taxon>Tracheophyta</taxon>
        <taxon>Spermatophyta</taxon>
        <taxon>Magnoliopsida</taxon>
        <taxon>eudicotyledons</taxon>
        <taxon>Gunneridae</taxon>
        <taxon>Pentapetalae</taxon>
        <taxon>rosids</taxon>
        <taxon>fabids</taxon>
        <taxon>Fabales</taxon>
        <taxon>Quillajaceae</taxon>
        <taxon>Quillaja</taxon>
    </lineage>
</organism>
<dbReference type="AlphaFoldDB" id="A0AAD7Q3F9"/>
<protein>
    <submittedName>
        <fullName evidence="2">Tumor necrosis factor receptor superfamily member 8 like</fullName>
    </submittedName>
</protein>
<reference evidence="2" key="1">
    <citation type="journal article" date="2023" name="Science">
        <title>Elucidation of the pathway for biosynthesis of saponin adjuvants from the soapbark tree.</title>
        <authorList>
            <person name="Reed J."/>
            <person name="Orme A."/>
            <person name="El-Demerdash A."/>
            <person name="Owen C."/>
            <person name="Martin L.B.B."/>
            <person name="Misra R.C."/>
            <person name="Kikuchi S."/>
            <person name="Rejzek M."/>
            <person name="Martin A.C."/>
            <person name="Harkess A."/>
            <person name="Leebens-Mack J."/>
            <person name="Louveau T."/>
            <person name="Stephenson M.J."/>
            <person name="Osbourn A."/>
        </authorList>
    </citation>
    <scope>NUCLEOTIDE SEQUENCE</scope>
    <source>
        <strain evidence="2">S10</strain>
    </source>
</reference>
<dbReference type="KEGG" id="qsa:O6P43_004293"/>
<name>A0AAD7Q3F9_QUISA</name>
<dbReference type="PANTHER" id="PTHR35459:SF4">
    <property type="match status" value="1"/>
</dbReference>
<evidence type="ECO:0000313" key="3">
    <source>
        <dbReference type="Proteomes" id="UP001163823"/>
    </source>
</evidence>
<accession>A0AAD7Q3F9</accession>
<gene>
    <name evidence="2" type="ORF">O6P43_004293</name>
</gene>
<feature type="compositionally biased region" description="Pro residues" evidence="1">
    <location>
        <begin position="34"/>
        <end position="43"/>
    </location>
</feature>
<dbReference type="PANTHER" id="PTHR35459">
    <property type="entry name" value="T1N6.14 PROTEIN"/>
    <property type="match status" value="1"/>
</dbReference>
<feature type="region of interest" description="Disordered" evidence="1">
    <location>
        <begin position="17"/>
        <end position="58"/>
    </location>
</feature>
<evidence type="ECO:0000313" key="2">
    <source>
        <dbReference type="EMBL" id="KAJ7974180.1"/>
    </source>
</evidence>
<feature type="non-terminal residue" evidence="2">
    <location>
        <position position="1"/>
    </location>
</feature>
<comment type="caution">
    <text evidence="2">The sequence shown here is derived from an EMBL/GenBank/DDBJ whole genome shotgun (WGS) entry which is preliminary data.</text>
</comment>
<sequence length="244" mass="27598">KTLPQLSLKLERLHFMMGGTPPLSNNPKNAECPTAPPEDPPSKPSVLPSRNNKRKRKDVDLHRSSFLKICALIQELRLQVIEVLRTPDFRNCKAANEIRNKIKLLVVQYKGMTVEKEKAEKFASEFQPFSGGSVHENEYFLRCQGGKKREVGVIHGRSFLEKSTNDLSGKQPQVLQARCFPDTLAKDSRSMPLRAEMRFSDAQNLGSYVVGGSVFGWNFITYVSSKPVYYGVTKESFRSSFKKP</sequence>
<evidence type="ECO:0000256" key="1">
    <source>
        <dbReference type="SAM" id="MobiDB-lite"/>
    </source>
</evidence>